<feature type="transmembrane region" description="Helical" evidence="1">
    <location>
        <begin position="7"/>
        <end position="29"/>
    </location>
</feature>
<sequence>MDRKKIITIGVVGIIAVIFFIWLTNAYVLRTQAEVKKVDISMTQGESKNGLVPVKFLIQPKDAQDLISGADLRLLASNGGIESWEGCVTLDGATNIFTEMVSTKGKDARYSCVILKSAKELPKVVVVKGTVSCSTNSPMTVSVVKETTEVVGPVEGTKYTLDTVATAQVDCSGTGGGDTTKQTEEILTSFAPQDCRTTVGGACDYKLGIRARNGKDHISGVYMKLKYDPNILKFMRYAQSGESVQGLIAQATTPTVVPAGCGTDADCPSPCADQFACAIVGKCVIPSGSATGSCTYTNTSTTPTNAPPVTPAPTIFISPLPTSIPIPSVSPVQAGCEVRLSDHDEINGTFSFIYACNKPVSQLPTSFILPLSFKAIGAGTGEMTIDAVQISGPEVAGAYSVAKSKATYNIGGGAGGNIKLNMKLRMQCVVAKPKGADTIKVKVGLADGGLRSPQYQTSDFKVDDKGFWNGSVTFNAPVGGGYKLLPKGEKHMQKKVCVNNPKEDYPGAYSCDKGAMTLRDGDNTIDLSSIVLLSGDLPPGEQDGISNAKDQSLVRNLLGKRDEESAKLADINYDGVVNAVDHSCLIAALAVRWDEQ</sequence>
<organism evidence="2 3">
    <name type="scientific">Candidatus Roizmanbacteria bacterium RIFCSPLOWO2_02_FULL_43_10</name>
    <dbReference type="NCBI Taxonomy" id="1802078"/>
    <lineage>
        <taxon>Bacteria</taxon>
        <taxon>Candidatus Roizmaniibacteriota</taxon>
    </lineage>
</organism>
<evidence type="ECO:0000256" key="1">
    <source>
        <dbReference type="SAM" id="Phobius"/>
    </source>
</evidence>
<protein>
    <recommendedName>
        <fullName evidence="4">Dockerin domain-containing protein</fullName>
    </recommendedName>
</protein>
<evidence type="ECO:0000313" key="3">
    <source>
        <dbReference type="Proteomes" id="UP000176269"/>
    </source>
</evidence>
<dbReference type="SUPFAM" id="SSF63446">
    <property type="entry name" value="Type I dockerin domain"/>
    <property type="match status" value="1"/>
</dbReference>
<dbReference type="AlphaFoldDB" id="A0A1F7K235"/>
<keyword evidence="1" id="KW-0812">Transmembrane</keyword>
<accession>A0A1F7K235</accession>
<gene>
    <name evidence="2" type="ORF">A3I56_00540</name>
</gene>
<reference evidence="2 3" key="1">
    <citation type="journal article" date="2016" name="Nat. Commun.">
        <title>Thousands of microbial genomes shed light on interconnected biogeochemical processes in an aquifer system.</title>
        <authorList>
            <person name="Anantharaman K."/>
            <person name="Brown C.T."/>
            <person name="Hug L.A."/>
            <person name="Sharon I."/>
            <person name="Castelle C.J."/>
            <person name="Probst A.J."/>
            <person name="Thomas B.C."/>
            <person name="Singh A."/>
            <person name="Wilkins M.J."/>
            <person name="Karaoz U."/>
            <person name="Brodie E.L."/>
            <person name="Williams K.H."/>
            <person name="Hubbard S.S."/>
            <person name="Banfield J.F."/>
        </authorList>
    </citation>
    <scope>NUCLEOTIDE SEQUENCE [LARGE SCALE GENOMIC DNA]</scope>
</reference>
<keyword evidence="1" id="KW-1133">Transmembrane helix</keyword>
<dbReference type="Gene3D" id="1.10.1330.10">
    <property type="entry name" value="Dockerin domain"/>
    <property type="match status" value="1"/>
</dbReference>
<dbReference type="Proteomes" id="UP000176269">
    <property type="component" value="Unassembled WGS sequence"/>
</dbReference>
<proteinExistence type="predicted"/>
<evidence type="ECO:0000313" key="2">
    <source>
        <dbReference type="EMBL" id="OGK61919.1"/>
    </source>
</evidence>
<name>A0A1F7K235_9BACT</name>
<keyword evidence="1" id="KW-0472">Membrane</keyword>
<comment type="caution">
    <text evidence="2">The sequence shown here is derived from an EMBL/GenBank/DDBJ whole genome shotgun (WGS) entry which is preliminary data.</text>
</comment>
<dbReference type="InterPro" id="IPR036439">
    <property type="entry name" value="Dockerin_dom_sf"/>
</dbReference>
<evidence type="ECO:0008006" key="4">
    <source>
        <dbReference type="Google" id="ProtNLM"/>
    </source>
</evidence>
<dbReference type="EMBL" id="MGBC01000003">
    <property type="protein sequence ID" value="OGK61919.1"/>
    <property type="molecule type" value="Genomic_DNA"/>
</dbReference>
<dbReference type="GO" id="GO:0000272">
    <property type="term" value="P:polysaccharide catabolic process"/>
    <property type="evidence" value="ECO:0007669"/>
    <property type="project" value="InterPro"/>
</dbReference>